<dbReference type="Proteomes" id="UP001138768">
    <property type="component" value="Unassembled WGS sequence"/>
</dbReference>
<evidence type="ECO:0000313" key="1">
    <source>
        <dbReference type="EMBL" id="MBK1618705.1"/>
    </source>
</evidence>
<reference evidence="1 2" key="1">
    <citation type="journal article" date="2020" name="Microorganisms">
        <title>Osmotic Adaptation and Compatible Solute Biosynthesis of Phototrophic Bacteria as Revealed from Genome Analyses.</title>
        <authorList>
            <person name="Imhoff J.F."/>
            <person name="Rahn T."/>
            <person name="Kunzel S."/>
            <person name="Keller A."/>
            <person name="Neulinger S.C."/>
        </authorList>
    </citation>
    <scope>NUCLEOTIDE SEQUENCE [LARGE SCALE GENOMIC DNA]</scope>
    <source>
        <strain evidence="1 2">DSM 25653</strain>
    </source>
</reference>
<accession>A0A9X1B3R9</accession>
<protein>
    <submittedName>
        <fullName evidence="1">Uncharacterized protein</fullName>
    </submittedName>
</protein>
<dbReference type="EMBL" id="NRRY01000013">
    <property type="protein sequence ID" value="MBK1618705.1"/>
    <property type="molecule type" value="Genomic_DNA"/>
</dbReference>
<name>A0A9X1B3R9_9GAMM</name>
<proteinExistence type="predicted"/>
<keyword evidence="2" id="KW-1185">Reference proteome</keyword>
<feature type="non-terminal residue" evidence="1">
    <location>
        <position position="207"/>
    </location>
</feature>
<gene>
    <name evidence="1" type="ORF">CKO42_09715</name>
</gene>
<evidence type="ECO:0000313" key="2">
    <source>
        <dbReference type="Proteomes" id="UP001138768"/>
    </source>
</evidence>
<sequence length="207" mass="20654">MACDGNDHRLLPNLKPLHLAILTALATPTVPAAAQNATWQGGTGNWNDTAQWDTGNVPSSANDVLIDGGKTGTDSVANVNVSSAAGNLTIDTGDAVDINNATTLSIHGASILNDGEIGITSTGGTTSLSIQGDTTLTGSGSVQMSNQTVNRIIGVTGSTLTQSANHSISGSGSIGGNFIGLDNAGVIEAVGSAGLTLNLRGTNDETR</sequence>
<dbReference type="RefSeq" id="WP_200242890.1">
    <property type="nucleotide sequence ID" value="NZ_NRRY01000013.1"/>
</dbReference>
<dbReference type="AlphaFoldDB" id="A0A9X1B3R9"/>
<organism evidence="1 2">
    <name type="scientific">Lamprobacter modestohalophilus</name>
    <dbReference type="NCBI Taxonomy" id="1064514"/>
    <lineage>
        <taxon>Bacteria</taxon>
        <taxon>Pseudomonadati</taxon>
        <taxon>Pseudomonadota</taxon>
        <taxon>Gammaproteobacteria</taxon>
        <taxon>Chromatiales</taxon>
        <taxon>Chromatiaceae</taxon>
        <taxon>Lamprobacter</taxon>
    </lineage>
</organism>
<comment type="caution">
    <text evidence="1">The sequence shown here is derived from an EMBL/GenBank/DDBJ whole genome shotgun (WGS) entry which is preliminary data.</text>
</comment>